<dbReference type="InterPro" id="IPR027417">
    <property type="entry name" value="P-loop_NTPase"/>
</dbReference>
<comment type="caution">
    <text evidence="6">The sequence shown here is derived from an EMBL/GenBank/DDBJ whole genome shotgun (WGS) entry which is preliminary data.</text>
</comment>
<name>A0A0M1P8C2_9BACL</name>
<dbReference type="GO" id="GO:0005524">
    <property type="term" value="F:ATP binding"/>
    <property type="evidence" value="ECO:0007669"/>
    <property type="project" value="UniProtKB-KW"/>
</dbReference>
<dbReference type="AlphaFoldDB" id="A0A0M1P8C2"/>
<evidence type="ECO:0000256" key="2">
    <source>
        <dbReference type="ARBA" id="ARBA00022801"/>
    </source>
</evidence>
<proteinExistence type="predicted"/>
<dbReference type="SUPFAM" id="SSF52540">
    <property type="entry name" value="P-loop containing nucleoside triphosphate hydrolases"/>
    <property type="match status" value="1"/>
</dbReference>
<dbReference type="PATRIC" id="fig|1705565.3.peg.5385"/>
<keyword evidence="3" id="KW-0347">Helicase</keyword>
<evidence type="ECO:0000313" key="6">
    <source>
        <dbReference type="EMBL" id="KOR90565.1"/>
    </source>
</evidence>
<evidence type="ECO:0000256" key="1">
    <source>
        <dbReference type="ARBA" id="ARBA00022741"/>
    </source>
</evidence>
<evidence type="ECO:0000313" key="7">
    <source>
        <dbReference type="Proteomes" id="UP000036932"/>
    </source>
</evidence>
<dbReference type="GO" id="GO:0016787">
    <property type="term" value="F:hydrolase activity"/>
    <property type="evidence" value="ECO:0007669"/>
    <property type="project" value="UniProtKB-KW"/>
</dbReference>
<evidence type="ECO:0000256" key="4">
    <source>
        <dbReference type="ARBA" id="ARBA00022840"/>
    </source>
</evidence>
<keyword evidence="1" id="KW-0547">Nucleotide-binding</keyword>
<sequence length="175" mass="20122">MNDFQRELQSIFSERFSFVFVDEMQDTSLLQMQVLEKTFDKEKVTFQCFGDPQQTIYESDDNGCAWEPRDPLLIKNSNRLSESIAKAADVVALNPYGMQGRKSQNGVLLQPVIITYKDDDVSHVLEAFSKLIVKHKLSERDNTIFKAVGMVKDKNEGLSIKSYFLNLRSSRLEVR</sequence>
<keyword evidence="2" id="KW-0378">Hydrolase</keyword>
<dbReference type="GO" id="GO:0004386">
    <property type="term" value="F:helicase activity"/>
    <property type="evidence" value="ECO:0007669"/>
    <property type="project" value="UniProtKB-KW"/>
</dbReference>
<dbReference type="EMBL" id="LIUT01000001">
    <property type="protein sequence ID" value="KOR90565.1"/>
    <property type="molecule type" value="Genomic_DNA"/>
</dbReference>
<dbReference type="InterPro" id="IPR014016">
    <property type="entry name" value="UvrD-like_ATP-bd"/>
</dbReference>
<dbReference type="Pfam" id="PF00580">
    <property type="entry name" value="UvrD-helicase"/>
    <property type="match status" value="1"/>
</dbReference>
<feature type="domain" description="UvrD-like helicase ATP-binding" evidence="5">
    <location>
        <begin position="6"/>
        <end position="58"/>
    </location>
</feature>
<reference evidence="7" key="1">
    <citation type="submission" date="2015-08" db="EMBL/GenBank/DDBJ databases">
        <title>Genome sequencing project for genomic taxonomy and phylogenomics of Bacillus-like bacteria.</title>
        <authorList>
            <person name="Liu B."/>
            <person name="Wang J."/>
            <person name="Zhu Y."/>
            <person name="Liu G."/>
            <person name="Chen Q."/>
            <person name="Chen Z."/>
            <person name="Lan J."/>
            <person name="Che J."/>
            <person name="Ge C."/>
            <person name="Shi H."/>
            <person name="Pan Z."/>
            <person name="Liu X."/>
        </authorList>
    </citation>
    <scope>NUCLEOTIDE SEQUENCE [LARGE SCALE GENOMIC DNA]</scope>
    <source>
        <strain evidence="7">FJAT-22460</strain>
    </source>
</reference>
<keyword evidence="7" id="KW-1185">Reference proteome</keyword>
<dbReference type="Proteomes" id="UP000036932">
    <property type="component" value="Unassembled WGS sequence"/>
</dbReference>
<dbReference type="Gene3D" id="3.40.50.300">
    <property type="entry name" value="P-loop containing nucleotide triphosphate hydrolases"/>
    <property type="match status" value="1"/>
</dbReference>
<gene>
    <name evidence="6" type="ORF">AM231_16480</name>
</gene>
<evidence type="ECO:0000256" key="3">
    <source>
        <dbReference type="ARBA" id="ARBA00022806"/>
    </source>
</evidence>
<protein>
    <recommendedName>
        <fullName evidence="5">UvrD-like helicase ATP-binding domain-containing protein</fullName>
    </recommendedName>
</protein>
<accession>A0A0M1P8C2</accession>
<organism evidence="6 7">
    <name type="scientific">Paenibacillus solani</name>
    <dbReference type="NCBI Taxonomy" id="1705565"/>
    <lineage>
        <taxon>Bacteria</taxon>
        <taxon>Bacillati</taxon>
        <taxon>Bacillota</taxon>
        <taxon>Bacilli</taxon>
        <taxon>Bacillales</taxon>
        <taxon>Paenibacillaceae</taxon>
        <taxon>Paenibacillus</taxon>
    </lineage>
</organism>
<keyword evidence="4" id="KW-0067">ATP-binding</keyword>
<evidence type="ECO:0000259" key="5">
    <source>
        <dbReference type="Pfam" id="PF00580"/>
    </source>
</evidence>